<dbReference type="OrthoDB" id="4113332at2"/>
<dbReference type="Pfam" id="PF23359">
    <property type="entry name" value="Lsr2_DNA-bd"/>
    <property type="match status" value="1"/>
</dbReference>
<comment type="caution">
    <text evidence="4">The sequence shown here is derived from an EMBL/GenBank/DDBJ whole genome shotgun (WGS) entry which is preliminary data.</text>
</comment>
<dbReference type="GO" id="GO:0003677">
    <property type="term" value="F:DNA binding"/>
    <property type="evidence" value="ECO:0007669"/>
    <property type="project" value="UniProtKB-KW"/>
</dbReference>
<gene>
    <name evidence="4" type="ORF">EHYA_04631</name>
</gene>
<dbReference type="Proteomes" id="UP000286931">
    <property type="component" value="Unassembled WGS sequence"/>
</dbReference>
<evidence type="ECO:0000259" key="3">
    <source>
        <dbReference type="Pfam" id="PF23359"/>
    </source>
</evidence>
<dbReference type="GO" id="GO:0016746">
    <property type="term" value="F:acyltransferase activity"/>
    <property type="evidence" value="ECO:0007669"/>
    <property type="project" value="InterPro"/>
</dbReference>
<evidence type="ECO:0000313" key="5">
    <source>
        <dbReference type="Proteomes" id="UP000286931"/>
    </source>
</evidence>
<evidence type="ECO:0000313" key="4">
    <source>
        <dbReference type="EMBL" id="GCD96944.1"/>
    </source>
</evidence>
<name>A0A401YQP5_9ACTN</name>
<feature type="domain" description="Lsr2 DNA-binding" evidence="3">
    <location>
        <begin position="78"/>
        <end position="111"/>
    </location>
</feature>
<sequence>MARRVVTLYIDDITGGEGADVVTHTFSLDGIGYEIDLGIDSFQGLLDVLGPYFGAARRIGTNTNRRRNAGKGQAAVLRPSPARVRAWASTHGIEVNTRGRLSTEVLARYEATHSL</sequence>
<feature type="domain" description="Lsr2 dimerization" evidence="2">
    <location>
        <begin position="1"/>
        <end position="60"/>
    </location>
</feature>
<keyword evidence="1" id="KW-0238">DNA-binding</keyword>
<accession>A0A401YQP5</accession>
<evidence type="ECO:0000259" key="2">
    <source>
        <dbReference type="Pfam" id="PF11774"/>
    </source>
</evidence>
<dbReference type="AlphaFoldDB" id="A0A401YQP5"/>
<dbReference type="Gene3D" id="3.30.60.230">
    <property type="entry name" value="Lsr2, dimerization domain"/>
    <property type="match status" value="1"/>
</dbReference>
<dbReference type="RefSeq" id="WP_126638968.1">
    <property type="nucleotide sequence ID" value="NZ_BIFH01000022.1"/>
</dbReference>
<protein>
    <submittedName>
        <fullName evidence="4">Lsr2 family protein</fullName>
    </submittedName>
</protein>
<dbReference type="InterPro" id="IPR036625">
    <property type="entry name" value="E3-bd_dom_sf"/>
</dbReference>
<proteinExistence type="predicted"/>
<dbReference type="InterPro" id="IPR042261">
    <property type="entry name" value="Lsr2-like_dimerization"/>
</dbReference>
<reference evidence="4 5" key="1">
    <citation type="submission" date="2018-12" db="EMBL/GenBank/DDBJ databases">
        <title>Draft genome sequence of Embleya hyalina NBRC 13850T.</title>
        <authorList>
            <person name="Komaki H."/>
            <person name="Hosoyama A."/>
            <person name="Kimura A."/>
            <person name="Ichikawa N."/>
            <person name="Tamura T."/>
        </authorList>
    </citation>
    <scope>NUCLEOTIDE SEQUENCE [LARGE SCALE GENOMIC DNA]</scope>
    <source>
        <strain evidence="4 5">NBRC 13850</strain>
    </source>
</reference>
<dbReference type="EMBL" id="BIFH01000022">
    <property type="protein sequence ID" value="GCD96944.1"/>
    <property type="molecule type" value="Genomic_DNA"/>
</dbReference>
<dbReference type="InterPro" id="IPR055370">
    <property type="entry name" value="Lsr2_DNA-bd"/>
</dbReference>
<evidence type="ECO:0000256" key="1">
    <source>
        <dbReference type="ARBA" id="ARBA00023125"/>
    </source>
</evidence>
<dbReference type="InterPro" id="IPR024412">
    <property type="entry name" value="Lsr2_dim_dom"/>
</dbReference>
<keyword evidence="5" id="KW-1185">Reference proteome</keyword>
<dbReference type="Gene3D" id="4.10.320.10">
    <property type="entry name" value="E3-binding domain"/>
    <property type="match status" value="1"/>
</dbReference>
<organism evidence="4 5">
    <name type="scientific">Embleya hyalina</name>
    <dbReference type="NCBI Taxonomy" id="516124"/>
    <lineage>
        <taxon>Bacteria</taxon>
        <taxon>Bacillati</taxon>
        <taxon>Actinomycetota</taxon>
        <taxon>Actinomycetes</taxon>
        <taxon>Kitasatosporales</taxon>
        <taxon>Streptomycetaceae</taxon>
        <taxon>Embleya</taxon>
    </lineage>
</organism>
<dbReference type="Pfam" id="PF11774">
    <property type="entry name" value="Lsr2"/>
    <property type="match status" value="1"/>
</dbReference>